<feature type="transmembrane region" description="Helical" evidence="1">
    <location>
        <begin position="509"/>
        <end position="527"/>
    </location>
</feature>
<evidence type="ECO:0000313" key="5">
    <source>
        <dbReference type="Proteomes" id="UP000077339"/>
    </source>
</evidence>
<keyword evidence="2" id="KW-0732">Signal</keyword>
<keyword evidence="1" id="KW-0812">Transmembrane</keyword>
<dbReference type="RefSeq" id="WP_068346334.1">
    <property type="nucleotide sequence ID" value="NZ_JFHK01000004.1"/>
</dbReference>
<evidence type="ECO:0000313" key="4">
    <source>
        <dbReference type="EMBL" id="OAA31304.1"/>
    </source>
</evidence>
<evidence type="ECO:0000256" key="1">
    <source>
        <dbReference type="SAM" id="Phobius"/>
    </source>
</evidence>
<proteinExistence type="predicted"/>
<name>A0A182C7M7_9BACT</name>
<sequence>MKKLAFLLALVVFAAIAFGVAYTDVPEDHWAYDAVMKATSAGLLQGFPDGTFRGDEALTRYQLAESIAKLLDYSESGDAKLQELVFALTKKVASLSLEISDVKKSVIDIMAEFRSLEGKVAEIDLDSVEQKVWELREDVFGELNNVKMVLDAYDSQFEALNGKVTDLEVTTKLLGQSLAKFKDDFAAYMGKVDAIEGKMVTSEQLDQKLSLLYTKILKLSSQLKEIDAVKEEFANYVTVKDYETTVAIVNKLTRDVFKLYRSKADVEDLKACNDSIAALESLLDSNVADLNDSINVVYDQVDANINSIMDIEKKLSDIEGKLSMFAETGDVEALKEKVTNLEVTSKMLSSSVVKLNETVANLNFVTPDQLSEKMGFLYKKLGMTESKLSDRLGSLEASVASLNDDVEVAFDQIDANIFDIMALESKLADLEKNIEENYVKVDDYNILVNITNKLSRDVYKLTKSKADVEDVKALNEEVETLKTETDASIEAVKTDVDAKVGKFQRSTNLATILSFVALAVGTVALILK</sequence>
<dbReference type="OrthoDB" id="41570at2"/>
<feature type="domain" description="SLH" evidence="3">
    <location>
        <begin position="18"/>
        <end position="81"/>
    </location>
</feature>
<accession>A0A182C7M7</accession>
<evidence type="ECO:0000256" key="2">
    <source>
        <dbReference type="SAM" id="SignalP"/>
    </source>
</evidence>
<dbReference type="PROSITE" id="PS51272">
    <property type="entry name" value="SLH"/>
    <property type="match status" value="1"/>
</dbReference>
<feature type="chain" id="PRO_5008116178" description="SLH domain-containing protein" evidence="2">
    <location>
        <begin position="24"/>
        <end position="528"/>
    </location>
</feature>
<dbReference type="PANTHER" id="PTHR43308:SF1">
    <property type="entry name" value="OUTER MEMBRANE PROTEIN ALPHA"/>
    <property type="match status" value="1"/>
</dbReference>
<dbReference type="EMBL" id="JFHK01000004">
    <property type="protein sequence ID" value="OAA31304.1"/>
    <property type="molecule type" value="Genomic_DNA"/>
</dbReference>
<feature type="signal peptide" evidence="2">
    <location>
        <begin position="1"/>
        <end position="23"/>
    </location>
</feature>
<dbReference type="PATRIC" id="fig|1453497.3.peg.1465"/>
<gene>
    <name evidence="4" type="ORF">AT15_07350</name>
</gene>
<dbReference type="STRING" id="1453497.AT15_07350"/>
<dbReference type="Gene3D" id="1.10.287.1490">
    <property type="match status" value="1"/>
</dbReference>
<dbReference type="Proteomes" id="UP000077339">
    <property type="component" value="Unassembled WGS sequence"/>
</dbReference>
<protein>
    <recommendedName>
        <fullName evidence="3">SLH domain-containing protein</fullName>
    </recommendedName>
</protein>
<keyword evidence="1" id="KW-0472">Membrane</keyword>
<organism evidence="4 5">
    <name type="scientific">Kosmotoga arenicorallina S304</name>
    <dbReference type="NCBI Taxonomy" id="1453497"/>
    <lineage>
        <taxon>Bacteria</taxon>
        <taxon>Thermotogati</taxon>
        <taxon>Thermotogota</taxon>
        <taxon>Thermotogae</taxon>
        <taxon>Kosmotogales</taxon>
        <taxon>Kosmotogaceae</taxon>
        <taxon>Kosmotoga</taxon>
    </lineage>
</organism>
<dbReference type="InterPro" id="IPR051465">
    <property type="entry name" value="Cell_Envelope_Struct_Comp"/>
</dbReference>
<reference evidence="4 5" key="1">
    <citation type="submission" date="2014-02" db="EMBL/GenBank/DDBJ databases">
        <title>Kosmotoga genome sequencing.</title>
        <authorList>
            <person name="Pollo S.M."/>
            <person name="Charchuk R."/>
            <person name="Nesbo C.L."/>
        </authorList>
    </citation>
    <scope>NUCLEOTIDE SEQUENCE [LARGE SCALE GENOMIC DNA]</scope>
    <source>
        <strain evidence="4 5">S304</strain>
    </source>
</reference>
<comment type="caution">
    <text evidence="4">The sequence shown here is derived from an EMBL/GenBank/DDBJ whole genome shotgun (WGS) entry which is preliminary data.</text>
</comment>
<keyword evidence="5" id="KW-1185">Reference proteome</keyword>
<dbReference type="AlphaFoldDB" id="A0A182C7M7"/>
<dbReference type="InterPro" id="IPR001119">
    <property type="entry name" value="SLH_dom"/>
</dbReference>
<dbReference type="Pfam" id="PF00395">
    <property type="entry name" value="SLH"/>
    <property type="match status" value="1"/>
</dbReference>
<dbReference type="PANTHER" id="PTHR43308">
    <property type="entry name" value="OUTER MEMBRANE PROTEIN ALPHA-RELATED"/>
    <property type="match status" value="1"/>
</dbReference>
<evidence type="ECO:0000259" key="3">
    <source>
        <dbReference type="PROSITE" id="PS51272"/>
    </source>
</evidence>
<keyword evidence="1" id="KW-1133">Transmembrane helix</keyword>